<sequence length="352" mass="41826">MHYNMKKAKFRRMSIISNSFDVRTSQRVKSNKHLDEDRKKDKQLLTPNIKRFLKTWLLDHKEYPYPDRYEKIMLAQETGLTIMQICNWFANWRRKLKLYSKDFKRRSYKAREDKTDSDEIAEDSDADTAHQAYSWTSQSPSHPSQTISTPNYNNYNGEHTPDSEKREVFDWDRRVPSVIPRESEGKESQHASKPKLWRPQEDLYNENKDVMLLKWLKSVSTFDSIKYHPCYTKYVWDSDRVKQMLHGEAPPYDNRLNEGIRPGDNRYYSETDRLYQNHSFSPADHRYERYDFSQGERGPHREDERIHREQISPRDVGVHLDEVRQSDEILAAEILASFAQNRHQGTAAGAPC</sequence>
<dbReference type="InterPro" id="IPR009057">
    <property type="entry name" value="Homeodomain-like_sf"/>
</dbReference>
<feature type="compositionally biased region" description="Acidic residues" evidence="7">
    <location>
        <begin position="115"/>
        <end position="126"/>
    </location>
</feature>
<dbReference type="SUPFAM" id="SSF46689">
    <property type="entry name" value="Homeodomain-like"/>
    <property type="match status" value="1"/>
</dbReference>
<dbReference type="GO" id="GO:0000981">
    <property type="term" value="F:DNA-binding transcription factor activity, RNA polymerase II-specific"/>
    <property type="evidence" value="ECO:0007669"/>
    <property type="project" value="TreeGrafter"/>
</dbReference>
<proteinExistence type="inferred from homology"/>
<feature type="domain" description="Homeobox" evidence="8">
    <location>
        <begin position="36"/>
        <end position="99"/>
    </location>
</feature>
<dbReference type="GO" id="GO:0048468">
    <property type="term" value="P:cell development"/>
    <property type="evidence" value="ECO:0007669"/>
    <property type="project" value="TreeGrafter"/>
</dbReference>
<dbReference type="InterPro" id="IPR001356">
    <property type="entry name" value="HD"/>
</dbReference>
<dbReference type="GO" id="GO:0048646">
    <property type="term" value="P:anatomical structure formation involved in morphogenesis"/>
    <property type="evidence" value="ECO:0007669"/>
    <property type="project" value="UniProtKB-ARBA"/>
</dbReference>
<feature type="region of interest" description="Disordered" evidence="7">
    <location>
        <begin position="110"/>
        <end position="167"/>
    </location>
</feature>
<dbReference type="PROSITE" id="PS50071">
    <property type="entry name" value="HOMEOBOX_2"/>
    <property type="match status" value="1"/>
</dbReference>
<dbReference type="GO" id="GO:0001654">
    <property type="term" value="P:eye development"/>
    <property type="evidence" value="ECO:0007669"/>
    <property type="project" value="UniProtKB-ARBA"/>
</dbReference>
<accession>A0A8D8R2K0</accession>
<evidence type="ECO:0000256" key="5">
    <source>
        <dbReference type="ARBA" id="ARBA00023242"/>
    </source>
</evidence>
<reference evidence="9" key="1">
    <citation type="submission" date="2021-05" db="EMBL/GenBank/DDBJ databases">
        <authorList>
            <person name="Alioto T."/>
            <person name="Alioto T."/>
            <person name="Gomez Garrido J."/>
        </authorList>
    </citation>
    <scope>NUCLEOTIDE SEQUENCE</scope>
</reference>
<dbReference type="Gene3D" id="1.10.10.60">
    <property type="entry name" value="Homeodomain-like"/>
    <property type="match status" value="1"/>
</dbReference>
<feature type="region of interest" description="Disordered" evidence="7">
    <location>
        <begin position="179"/>
        <end position="199"/>
    </location>
</feature>
<protein>
    <submittedName>
        <fullName evidence="9">Homeobox protein Mohawk</fullName>
    </submittedName>
</protein>
<dbReference type="EMBL" id="HBUF01120618">
    <property type="protein sequence ID" value="CAG6642056.1"/>
    <property type="molecule type" value="Transcribed_RNA"/>
</dbReference>
<evidence type="ECO:0000256" key="2">
    <source>
        <dbReference type="ARBA" id="ARBA00008446"/>
    </source>
</evidence>
<dbReference type="PANTHER" id="PTHR11211:SF3">
    <property type="entry name" value="HOMEOBOX PROTEIN MOHAWK"/>
    <property type="match status" value="1"/>
</dbReference>
<keyword evidence="3 6" id="KW-0238">DNA-binding</keyword>
<dbReference type="GO" id="GO:0007517">
    <property type="term" value="P:muscle organ development"/>
    <property type="evidence" value="ECO:0007669"/>
    <property type="project" value="TreeGrafter"/>
</dbReference>
<evidence type="ECO:0000313" key="9">
    <source>
        <dbReference type="EMBL" id="CAG6642052.1"/>
    </source>
</evidence>
<dbReference type="AlphaFoldDB" id="A0A8D8R2K0"/>
<dbReference type="InterPro" id="IPR008422">
    <property type="entry name" value="KN_HD"/>
</dbReference>
<evidence type="ECO:0000256" key="6">
    <source>
        <dbReference type="PROSITE-ProRule" id="PRU00108"/>
    </source>
</evidence>
<comment type="similarity">
    <text evidence="2">Belongs to the TALE/IRO homeobox family.</text>
</comment>
<dbReference type="EMBL" id="HBUF01120616">
    <property type="protein sequence ID" value="CAG6642052.1"/>
    <property type="molecule type" value="Transcribed_RNA"/>
</dbReference>
<dbReference type="GO" id="GO:0000978">
    <property type="term" value="F:RNA polymerase II cis-regulatory region sequence-specific DNA binding"/>
    <property type="evidence" value="ECO:0007669"/>
    <property type="project" value="TreeGrafter"/>
</dbReference>
<evidence type="ECO:0000256" key="7">
    <source>
        <dbReference type="SAM" id="MobiDB-lite"/>
    </source>
</evidence>
<feature type="compositionally biased region" description="Basic and acidic residues" evidence="7">
    <location>
        <begin position="179"/>
        <end position="190"/>
    </location>
</feature>
<dbReference type="Pfam" id="PF05920">
    <property type="entry name" value="Homeobox_KN"/>
    <property type="match status" value="1"/>
</dbReference>
<dbReference type="CDD" id="cd00086">
    <property type="entry name" value="homeodomain"/>
    <property type="match status" value="1"/>
</dbReference>
<dbReference type="PANTHER" id="PTHR11211">
    <property type="entry name" value="IROQUOIS-CLASS HOMEODOMAIN PROTEIN IRX"/>
    <property type="match status" value="1"/>
</dbReference>
<evidence type="ECO:0000256" key="1">
    <source>
        <dbReference type="ARBA" id="ARBA00004123"/>
    </source>
</evidence>
<dbReference type="SMART" id="SM00389">
    <property type="entry name" value="HOX"/>
    <property type="match status" value="1"/>
</dbReference>
<dbReference type="EMBL" id="HBUF01120617">
    <property type="protein sequence ID" value="CAG6642054.1"/>
    <property type="molecule type" value="Transcribed_RNA"/>
</dbReference>
<feature type="compositionally biased region" description="Polar residues" evidence="7">
    <location>
        <begin position="131"/>
        <end position="157"/>
    </location>
</feature>
<evidence type="ECO:0000256" key="3">
    <source>
        <dbReference type="ARBA" id="ARBA00023125"/>
    </source>
</evidence>
<keyword evidence="5 6" id="KW-0539">Nucleus</keyword>
<feature type="DNA-binding region" description="Homeobox" evidence="6">
    <location>
        <begin position="38"/>
        <end position="100"/>
    </location>
</feature>
<evidence type="ECO:0000259" key="8">
    <source>
        <dbReference type="PROSITE" id="PS50071"/>
    </source>
</evidence>
<dbReference type="EMBL" id="HBUF01120615">
    <property type="protein sequence ID" value="CAG6642050.1"/>
    <property type="molecule type" value="Transcribed_RNA"/>
</dbReference>
<comment type="subcellular location">
    <subcellularLocation>
        <location evidence="1 6">Nucleus</location>
    </subcellularLocation>
</comment>
<name>A0A8D8R2K0_9HEMI</name>
<organism evidence="9">
    <name type="scientific">Cacopsylla melanoneura</name>
    <dbReference type="NCBI Taxonomy" id="428564"/>
    <lineage>
        <taxon>Eukaryota</taxon>
        <taxon>Metazoa</taxon>
        <taxon>Ecdysozoa</taxon>
        <taxon>Arthropoda</taxon>
        <taxon>Hexapoda</taxon>
        <taxon>Insecta</taxon>
        <taxon>Pterygota</taxon>
        <taxon>Neoptera</taxon>
        <taxon>Paraneoptera</taxon>
        <taxon>Hemiptera</taxon>
        <taxon>Sternorrhyncha</taxon>
        <taxon>Psylloidea</taxon>
        <taxon>Psyllidae</taxon>
        <taxon>Psyllinae</taxon>
        <taxon>Cacopsylla</taxon>
    </lineage>
</organism>
<dbReference type="GO" id="GO:0005634">
    <property type="term" value="C:nucleus"/>
    <property type="evidence" value="ECO:0007669"/>
    <property type="project" value="UniProtKB-SubCell"/>
</dbReference>
<keyword evidence="4 6" id="KW-0371">Homeobox</keyword>
<dbReference type="GO" id="GO:0009887">
    <property type="term" value="P:animal organ morphogenesis"/>
    <property type="evidence" value="ECO:0007669"/>
    <property type="project" value="UniProtKB-ARBA"/>
</dbReference>
<evidence type="ECO:0000256" key="4">
    <source>
        <dbReference type="ARBA" id="ARBA00023155"/>
    </source>
</evidence>